<accession>A0ABM9SUR9</accession>
<dbReference type="Pfam" id="PF13332">
    <property type="entry name" value="Fil_haemagg_2"/>
    <property type="match status" value="3"/>
</dbReference>
<dbReference type="Pfam" id="PF04829">
    <property type="entry name" value="PT-VENN"/>
    <property type="match status" value="1"/>
</dbReference>
<feature type="region of interest" description="Disordered" evidence="5">
    <location>
        <begin position="675"/>
        <end position="718"/>
    </location>
</feature>
<keyword evidence="8" id="KW-1185">Reference proteome</keyword>
<feature type="region of interest" description="Disordered" evidence="5">
    <location>
        <begin position="993"/>
        <end position="1060"/>
    </location>
</feature>
<evidence type="ECO:0000256" key="4">
    <source>
        <dbReference type="ARBA" id="ARBA00023026"/>
    </source>
</evidence>
<evidence type="ECO:0000256" key="3">
    <source>
        <dbReference type="ARBA" id="ARBA00022913"/>
    </source>
</evidence>
<keyword evidence="4" id="KW-0843">Virulence</keyword>
<dbReference type="EMBL" id="CQEH01000010">
    <property type="protein sequence ID" value="CNL15885.1"/>
    <property type="molecule type" value="Genomic_DNA"/>
</dbReference>
<feature type="region of interest" description="Disordered" evidence="5">
    <location>
        <begin position="377"/>
        <end position="396"/>
    </location>
</feature>
<keyword evidence="3" id="KW-1266">Target cell cytoplasm</keyword>
<feature type="compositionally biased region" description="Polar residues" evidence="5">
    <location>
        <begin position="995"/>
        <end position="1042"/>
    </location>
</feature>
<name>A0ABM9SUR9_YERAL</name>
<dbReference type="InterPro" id="IPR006914">
    <property type="entry name" value="VENN_dom"/>
</dbReference>
<sequence length="1165" mass="117405">MLQGVQAAQGGVLANETGDPNAVGVSISLGSQKSQSERRLEQTTASGSNIAAGNNLSISATGNHGAGDIRVQGSELQAGKNLSLEAKNDIALNSAENSESLRGSNKSAGGNIGVGIGAGKGAGISIFAGVNTSKGKEQGDSLTHTETQLKAGNTVNITSGRDTTLQGAQVSGETVKVDVGRDLTLQSEQDRNNYDSKQTSVSASGSFTFGTMTGSGSVSASKSKIDSDYTSVQEQTGFFAGKGGFDITVGSVLGNVSMTAGEDLTVQGSEVLAGKDISLTGKNVAILAAENQSSQTHTVEQKQSGLTLALSGTVGSAANTAVTTAKAASEESNGRLAALQGVKAALSGVQAVQAGQLVQAQGGDTASMFGISASLGSQKSASQQHQEQTNVTGSTLTAGNNLTINATGDGSSANSGDIVVQGSQLKAGGDTTLDAARDVLLLGAANTQKTDGSNSSSGGSVGVSLGFGSAGGGLSIFANANKGQGNEHGDGTFWTETQIDTGGTLSLSSGRDTSLIGAQASGETVKVDVGRDLLLQSQQDSDNYDAKQTSTSGGVSMAVVGGGGSANLSISKDKLHSNYDSVQEQTGIFAGSGGFDITVGEHTQLDGAVIASTADQSKNSLDTGTLGFSDIENKADFKAEHQGGSLSTGGPVGSDLLSNLGGVVLSGLGNDGHAEGTTQAAVSEGNITIRDTDKQQQNVDDLSRDTDNANGSIGPIFDKEKEQNRLKEAQLIGEIGGQAMDIARTQGDILGLEEALKRHPELKGDAEALRETKEYKAEMQKYGTGSALQQGLQAATAAIQGLAGGDMAKALAGASAPYLAEVIKKSTGDNQAANLMAHAVLGAVTAHASGNSALAGAAGAATAELMAPTIIAAMGWDKDNLSEDQKQTVSALATLAAGLAGGLTGDSTADTVAGAQTGKNAVENNFLLQMLVPPPPVAGQTPQSEANAAIAQKLDTAVKEFGSDVVTKCLSGSDCPMAAQVAILAIQAMMGQGENGPSNTGGDQIAESGSTNTGGDQIADNSPSHTGNDQSTGQAITDTGNTDGKPDTGGNTTVTPIPEQNKDDLAYLADNSTYVPSPKHATGGWGTPMDLSDSKAQEVLNNSIQGGKQQYGISDGKVYEFQPDNAGGWHGYPIPGTEAPPKVLREFLARGDISKAEYNKLIKGK</sequence>
<evidence type="ECO:0000256" key="2">
    <source>
        <dbReference type="ARBA" id="ARBA00022656"/>
    </source>
</evidence>
<comment type="subcellular location">
    <subcellularLocation>
        <location evidence="1">Target cell</location>
        <location evidence="1">Target cell cytoplasm</location>
    </subcellularLocation>
</comment>
<feature type="region of interest" description="Disordered" evidence="5">
    <location>
        <begin position="13"/>
        <end position="52"/>
    </location>
</feature>
<evidence type="ECO:0000256" key="5">
    <source>
        <dbReference type="SAM" id="MobiDB-lite"/>
    </source>
</evidence>
<evidence type="ECO:0000313" key="7">
    <source>
        <dbReference type="EMBL" id="CNL15885.1"/>
    </source>
</evidence>
<gene>
    <name evidence="7" type="primary">shlA_2</name>
    <name evidence="7" type="ORF">ERS137966_02409</name>
</gene>
<dbReference type="InterPro" id="IPR025157">
    <property type="entry name" value="Hemagglutinin_rpt"/>
</dbReference>
<evidence type="ECO:0000259" key="6">
    <source>
        <dbReference type="Pfam" id="PF04829"/>
    </source>
</evidence>
<evidence type="ECO:0000256" key="1">
    <source>
        <dbReference type="ARBA" id="ARBA00004219"/>
    </source>
</evidence>
<proteinExistence type="predicted"/>
<keyword evidence="2" id="KW-0800">Toxin</keyword>
<dbReference type="Proteomes" id="UP000038647">
    <property type="component" value="Unassembled WGS sequence"/>
</dbReference>
<reference evidence="7 8" key="1">
    <citation type="submission" date="2015-03" db="EMBL/GenBank/DDBJ databases">
        <authorList>
            <consortium name="Pathogen Informatics"/>
            <person name="Murphy D."/>
        </authorList>
    </citation>
    <scope>NUCLEOTIDE SEQUENCE [LARGE SCALE GENOMIC DNA]</scope>
    <source>
        <strain evidence="7 8">IP08791</strain>
    </source>
</reference>
<feature type="compositionally biased region" description="Polar residues" evidence="5">
    <location>
        <begin position="42"/>
        <end position="52"/>
    </location>
</feature>
<comment type="caution">
    <text evidence="7">The sequence shown here is derived from an EMBL/GenBank/DDBJ whole genome shotgun (WGS) entry which is preliminary data.</text>
</comment>
<feature type="domain" description="VENN motif-containing" evidence="6">
    <location>
        <begin position="879"/>
        <end position="928"/>
    </location>
</feature>
<organism evidence="7 8">
    <name type="scientific">Yersinia aldovae</name>
    <dbReference type="NCBI Taxonomy" id="29483"/>
    <lineage>
        <taxon>Bacteria</taxon>
        <taxon>Pseudomonadati</taxon>
        <taxon>Pseudomonadota</taxon>
        <taxon>Gammaproteobacteria</taxon>
        <taxon>Enterobacterales</taxon>
        <taxon>Yersiniaceae</taxon>
        <taxon>Yersinia</taxon>
    </lineage>
</organism>
<protein>
    <submittedName>
        <fullName evidence="7">Adhesin/hemolysin</fullName>
    </submittedName>
</protein>
<evidence type="ECO:0000313" key="8">
    <source>
        <dbReference type="Proteomes" id="UP000038647"/>
    </source>
</evidence>